<feature type="non-terminal residue" evidence="2">
    <location>
        <position position="1"/>
    </location>
</feature>
<dbReference type="PANTHER" id="PTHR11786">
    <property type="entry name" value="N-HYDROXYARYLAMINE O-ACETYLTRANSFERASE"/>
    <property type="match status" value="1"/>
</dbReference>
<dbReference type="EMBL" id="VDMD01000002">
    <property type="protein sequence ID" value="TRM68027.1"/>
    <property type="molecule type" value="Genomic_DNA"/>
</dbReference>
<protein>
    <submittedName>
        <fullName evidence="2">Uncharacterized protein</fullName>
    </submittedName>
</protein>
<organism evidence="2 3">
    <name type="scientific">Schizophyllum amplum</name>
    <dbReference type="NCBI Taxonomy" id="97359"/>
    <lineage>
        <taxon>Eukaryota</taxon>
        <taxon>Fungi</taxon>
        <taxon>Dikarya</taxon>
        <taxon>Basidiomycota</taxon>
        <taxon>Agaricomycotina</taxon>
        <taxon>Agaricomycetes</taxon>
        <taxon>Agaricomycetidae</taxon>
        <taxon>Agaricales</taxon>
        <taxon>Schizophyllaceae</taxon>
        <taxon>Schizophyllum</taxon>
    </lineage>
</organism>
<dbReference type="InterPro" id="IPR001447">
    <property type="entry name" value="Arylamine_N-AcTrfase"/>
</dbReference>
<accession>A0A550CTA3</accession>
<dbReference type="STRING" id="97359.A0A550CTA3"/>
<sequence length="187" mass="20924">PRDYYERHVKKTGRRFGDLCFAATGLLLEMLRGLGYRAYPGGGRINLAPDGQSPRFGTLQHEVVFVQLGATSSATYLVDVSYGVGGLTRPLLLSTAPSNVVPGAAPPEYHRLSRAPNPESSLEGVTDWRLDVKCGKLYGGGWRTVYSFTEEEFYYPDFDVWMYAYSTRKGGSSPFWTHNPFMQYLMV</sequence>
<evidence type="ECO:0000313" key="2">
    <source>
        <dbReference type="EMBL" id="TRM68027.1"/>
    </source>
</evidence>
<dbReference type="Pfam" id="PF00797">
    <property type="entry name" value="Acetyltransf_2"/>
    <property type="match status" value="1"/>
</dbReference>
<proteinExistence type="inferred from homology"/>
<reference evidence="2 3" key="1">
    <citation type="journal article" date="2019" name="New Phytol.">
        <title>Comparative genomics reveals unique wood-decay strategies and fruiting body development in the Schizophyllaceae.</title>
        <authorList>
            <person name="Almasi E."/>
            <person name="Sahu N."/>
            <person name="Krizsan K."/>
            <person name="Balint B."/>
            <person name="Kovacs G.M."/>
            <person name="Kiss B."/>
            <person name="Cseklye J."/>
            <person name="Drula E."/>
            <person name="Henrissat B."/>
            <person name="Nagy I."/>
            <person name="Chovatia M."/>
            <person name="Adam C."/>
            <person name="LaButti K."/>
            <person name="Lipzen A."/>
            <person name="Riley R."/>
            <person name="Grigoriev I.V."/>
            <person name="Nagy L.G."/>
        </authorList>
    </citation>
    <scope>NUCLEOTIDE SEQUENCE [LARGE SCALE GENOMIC DNA]</scope>
    <source>
        <strain evidence="2 3">NL-1724</strain>
    </source>
</reference>
<dbReference type="InterPro" id="IPR053710">
    <property type="entry name" value="Arylamine_NAT_domain_sf"/>
</dbReference>
<evidence type="ECO:0000256" key="1">
    <source>
        <dbReference type="ARBA" id="ARBA00006547"/>
    </source>
</evidence>
<dbReference type="OrthoDB" id="10260017at2759"/>
<dbReference type="Gene3D" id="3.30.2140.20">
    <property type="match status" value="1"/>
</dbReference>
<dbReference type="PANTHER" id="PTHR11786:SF0">
    <property type="entry name" value="ARYLAMINE N-ACETYLTRANSFERASE 4-RELATED"/>
    <property type="match status" value="1"/>
</dbReference>
<evidence type="ECO:0000313" key="3">
    <source>
        <dbReference type="Proteomes" id="UP000320762"/>
    </source>
</evidence>
<dbReference type="SUPFAM" id="SSF54001">
    <property type="entry name" value="Cysteine proteinases"/>
    <property type="match status" value="1"/>
</dbReference>
<dbReference type="Proteomes" id="UP000320762">
    <property type="component" value="Unassembled WGS sequence"/>
</dbReference>
<gene>
    <name evidence="2" type="ORF">BD626DRAFT_376417</name>
</gene>
<dbReference type="AlphaFoldDB" id="A0A550CTA3"/>
<feature type="non-terminal residue" evidence="2">
    <location>
        <position position="187"/>
    </location>
</feature>
<dbReference type="InterPro" id="IPR038765">
    <property type="entry name" value="Papain-like_cys_pep_sf"/>
</dbReference>
<comment type="similarity">
    <text evidence="1">Belongs to the arylamine N-acetyltransferase family.</text>
</comment>
<name>A0A550CTA3_9AGAR</name>
<dbReference type="GO" id="GO:0016407">
    <property type="term" value="F:acetyltransferase activity"/>
    <property type="evidence" value="ECO:0007669"/>
    <property type="project" value="InterPro"/>
</dbReference>
<comment type="caution">
    <text evidence="2">The sequence shown here is derived from an EMBL/GenBank/DDBJ whole genome shotgun (WGS) entry which is preliminary data.</text>
</comment>
<keyword evidence="3" id="KW-1185">Reference proteome</keyword>